<feature type="transmembrane region" description="Helical" evidence="1">
    <location>
        <begin position="75"/>
        <end position="95"/>
    </location>
</feature>
<keyword evidence="1" id="KW-0812">Transmembrane</keyword>
<dbReference type="OrthoDB" id="669730at2"/>
<evidence type="ECO:0008006" key="4">
    <source>
        <dbReference type="Google" id="ProtNLM"/>
    </source>
</evidence>
<protein>
    <recommendedName>
        <fullName evidence="4">ATP synthase subunit I</fullName>
    </recommendedName>
</protein>
<evidence type="ECO:0000313" key="2">
    <source>
        <dbReference type="EMBL" id="GAO43287.1"/>
    </source>
</evidence>
<keyword evidence="1" id="KW-0472">Membrane</keyword>
<dbReference type="STRING" id="1220578.FPE01S_02_03920"/>
<reference evidence="2 3" key="1">
    <citation type="submission" date="2015-04" db="EMBL/GenBank/DDBJ databases">
        <title>Whole genome shotgun sequence of Flavihumibacter petaseus NBRC 106054.</title>
        <authorList>
            <person name="Miyazawa S."/>
            <person name="Hosoyama A."/>
            <person name="Hashimoto M."/>
            <person name="Noguchi M."/>
            <person name="Tsuchikane K."/>
            <person name="Ohji S."/>
            <person name="Yamazoe A."/>
            <person name="Ichikawa N."/>
            <person name="Kimura A."/>
            <person name="Fujita N."/>
        </authorList>
    </citation>
    <scope>NUCLEOTIDE SEQUENCE [LARGE SCALE GENOMIC DNA]</scope>
    <source>
        <strain evidence="2 3">NBRC 106054</strain>
    </source>
</reference>
<feature type="transmembrane region" description="Helical" evidence="1">
    <location>
        <begin position="12"/>
        <end position="30"/>
    </location>
</feature>
<dbReference type="AlphaFoldDB" id="A0A0E9MZV5"/>
<accession>A0A0E9MZV5</accession>
<dbReference type="EMBL" id="BBWV01000002">
    <property type="protein sequence ID" value="GAO43287.1"/>
    <property type="molecule type" value="Genomic_DNA"/>
</dbReference>
<sequence>MEIKTPARKTALLPLIVIFLLVNVVLMIWNKRLTAMGVDVPVLQVGNLVLFLLFLLSGLMYRGSSNTTQAFLRPVYGGMMLKLFGGVIAAFIYIYVMREKVNKPALFGCMFLYVLYSALELRTLLKKNPAH</sequence>
<name>A0A0E9MZV5_9BACT</name>
<dbReference type="Proteomes" id="UP000033121">
    <property type="component" value="Unassembled WGS sequence"/>
</dbReference>
<evidence type="ECO:0000313" key="3">
    <source>
        <dbReference type="Proteomes" id="UP000033121"/>
    </source>
</evidence>
<keyword evidence="3" id="KW-1185">Reference proteome</keyword>
<keyword evidence="1" id="KW-1133">Transmembrane helix</keyword>
<feature type="transmembrane region" description="Helical" evidence="1">
    <location>
        <begin position="101"/>
        <end position="119"/>
    </location>
</feature>
<organism evidence="2 3">
    <name type="scientific">Flavihumibacter petaseus NBRC 106054</name>
    <dbReference type="NCBI Taxonomy" id="1220578"/>
    <lineage>
        <taxon>Bacteria</taxon>
        <taxon>Pseudomonadati</taxon>
        <taxon>Bacteroidota</taxon>
        <taxon>Chitinophagia</taxon>
        <taxon>Chitinophagales</taxon>
        <taxon>Chitinophagaceae</taxon>
        <taxon>Flavihumibacter</taxon>
    </lineage>
</organism>
<dbReference type="RefSeq" id="WP_157474003.1">
    <property type="nucleotide sequence ID" value="NZ_BBWV01000002.1"/>
</dbReference>
<feature type="transmembrane region" description="Helical" evidence="1">
    <location>
        <begin position="42"/>
        <end position="63"/>
    </location>
</feature>
<evidence type="ECO:0000256" key="1">
    <source>
        <dbReference type="SAM" id="Phobius"/>
    </source>
</evidence>
<gene>
    <name evidence="2" type="ORF">FPE01S_02_03920</name>
</gene>
<comment type="caution">
    <text evidence="2">The sequence shown here is derived from an EMBL/GenBank/DDBJ whole genome shotgun (WGS) entry which is preliminary data.</text>
</comment>
<proteinExistence type="predicted"/>